<comment type="pathway">
    <text evidence="3">Amino-acid biosynthesis; L-methionine biosynthesis via de novo pathway.</text>
</comment>
<sequence>MLQYYATREKMNDVGREGELEEVNKRALQIAKEVARENNKLFAGGLCNSNLYDPNKPETIQECEDMFTEQCQWAKEAGVDFMIAETFWDYGEASLALKVMKRFNLPNVVSICATSKKEITFDEVPVPEALARLESEGADVVALNCARGPKTMLPLIEKCKAVCKVMQ</sequence>
<dbReference type="EMBL" id="VXIV02000405">
    <property type="protein sequence ID" value="KAF6038510.1"/>
    <property type="molecule type" value="Genomic_DNA"/>
</dbReference>
<reference evidence="6" key="1">
    <citation type="submission" date="2020-06" db="EMBL/GenBank/DDBJ databases">
        <title>Draft genome of Bugula neritina, a colonial animal packing powerful symbionts and potential medicines.</title>
        <authorList>
            <person name="Rayko M."/>
        </authorList>
    </citation>
    <scope>NUCLEOTIDE SEQUENCE [LARGE SCALE GENOMIC DNA]</scope>
    <source>
        <strain evidence="6">Kwan_BN1</strain>
    </source>
</reference>
<evidence type="ECO:0000256" key="1">
    <source>
        <dbReference type="ARBA" id="ARBA00022603"/>
    </source>
</evidence>
<keyword evidence="2" id="KW-0808">Transferase</keyword>
<feature type="domain" description="Hcy-binding" evidence="5">
    <location>
        <begin position="1"/>
        <end position="167"/>
    </location>
</feature>
<dbReference type="GO" id="GO:0008168">
    <property type="term" value="F:methyltransferase activity"/>
    <property type="evidence" value="ECO:0007669"/>
    <property type="project" value="UniProtKB-KW"/>
</dbReference>
<dbReference type="Gene3D" id="3.20.20.330">
    <property type="entry name" value="Homocysteine-binding-like domain"/>
    <property type="match status" value="1"/>
</dbReference>
<dbReference type="InterPro" id="IPR036589">
    <property type="entry name" value="HCY_dom_sf"/>
</dbReference>
<evidence type="ECO:0000256" key="3">
    <source>
        <dbReference type="ARBA" id="ARBA00034478"/>
    </source>
</evidence>
<dbReference type="Pfam" id="PF02574">
    <property type="entry name" value="S-methyl_trans"/>
    <property type="match status" value="1"/>
</dbReference>
<evidence type="ECO:0000259" key="5">
    <source>
        <dbReference type="PROSITE" id="PS50970"/>
    </source>
</evidence>
<dbReference type="SUPFAM" id="SSF82282">
    <property type="entry name" value="Homocysteine S-methyltransferase"/>
    <property type="match status" value="1"/>
</dbReference>
<name>A0A7J7KII6_BUGNE</name>
<dbReference type="PANTHER" id="PTHR11103:SF18">
    <property type="entry name" value="SLR1189 PROTEIN"/>
    <property type="match status" value="1"/>
</dbReference>
<dbReference type="PROSITE" id="PS50970">
    <property type="entry name" value="HCY"/>
    <property type="match status" value="1"/>
</dbReference>
<organism evidence="6 7">
    <name type="scientific">Bugula neritina</name>
    <name type="common">Brown bryozoan</name>
    <name type="synonym">Sertularia neritina</name>
    <dbReference type="NCBI Taxonomy" id="10212"/>
    <lineage>
        <taxon>Eukaryota</taxon>
        <taxon>Metazoa</taxon>
        <taxon>Spiralia</taxon>
        <taxon>Lophotrochozoa</taxon>
        <taxon>Bryozoa</taxon>
        <taxon>Gymnolaemata</taxon>
        <taxon>Cheilostomatida</taxon>
        <taxon>Flustrina</taxon>
        <taxon>Buguloidea</taxon>
        <taxon>Bugulidae</taxon>
        <taxon>Bugula</taxon>
    </lineage>
</organism>
<dbReference type="OrthoDB" id="261426at2759"/>
<evidence type="ECO:0000256" key="4">
    <source>
        <dbReference type="PROSITE-ProRule" id="PRU00333"/>
    </source>
</evidence>
<accession>A0A7J7KII6</accession>
<protein>
    <recommendedName>
        <fullName evidence="5">Hcy-binding domain-containing protein</fullName>
    </recommendedName>
</protein>
<evidence type="ECO:0000313" key="6">
    <source>
        <dbReference type="EMBL" id="KAF6038510.1"/>
    </source>
</evidence>
<comment type="caution">
    <text evidence="6">The sequence shown here is derived from an EMBL/GenBank/DDBJ whole genome shotgun (WGS) entry which is preliminary data.</text>
</comment>
<comment type="caution">
    <text evidence="4">Lacks conserved residue(s) required for the propagation of feature annotation.</text>
</comment>
<dbReference type="AlphaFoldDB" id="A0A7J7KII6"/>
<dbReference type="GO" id="GO:0032259">
    <property type="term" value="P:methylation"/>
    <property type="evidence" value="ECO:0007669"/>
    <property type="project" value="UniProtKB-KW"/>
</dbReference>
<evidence type="ECO:0000313" key="7">
    <source>
        <dbReference type="Proteomes" id="UP000593567"/>
    </source>
</evidence>
<dbReference type="Proteomes" id="UP000593567">
    <property type="component" value="Unassembled WGS sequence"/>
</dbReference>
<keyword evidence="7" id="KW-1185">Reference proteome</keyword>
<evidence type="ECO:0000256" key="2">
    <source>
        <dbReference type="ARBA" id="ARBA00022679"/>
    </source>
</evidence>
<gene>
    <name evidence="6" type="ORF">EB796_003188</name>
</gene>
<dbReference type="PANTHER" id="PTHR11103">
    <property type="entry name" value="SLR1189 PROTEIN"/>
    <property type="match status" value="1"/>
</dbReference>
<dbReference type="InterPro" id="IPR003726">
    <property type="entry name" value="HCY_dom"/>
</dbReference>
<keyword evidence="1" id="KW-0489">Methyltransferase</keyword>
<proteinExistence type="predicted"/>